<accession>A0A225SRP4</accession>
<reference evidence="6 7" key="1">
    <citation type="journal article" date="2010" name="Int. J. Syst. Evol. Microbiol.">
        <title>Reclassification of Herbaspirillum putei as a later heterotypic synonym of Herbaspirillum huttiense, with the description of H. huttiense subsp. huttiense subsp. nov. and H. huttiense subsp. putei subsp. nov., comb. nov., and description of Herbaspirillum aquaticum sp. nov.</title>
        <authorList>
            <person name="Dobritsa A.P."/>
            <person name="Reddy M.C."/>
            <person name="Samadpour M."/>
        </authorList>
    </citation>
    <scope>NUCLEOTIDE SEQUENCE [LARGE SCALE GENOMIC DNA]</scope>
    <source>
        <strain evidence="6 7">IEH 4430</strain>
    </source>
</reference>
<evidence type="ECO:0000313" key="6">
    <source>
        <dbReference type="EMBL" id="OWY33848.1"/>
    </source>
</evidence>
<dbReference type="PANTHER" id="PTHR47506:SF7">
    <property type="entry name" value="TRANSCRIPTIONAL REGULATORY PROTEIN"/>
    <property type="match status" value="1"/>
</dbReference>
<dbReference type="InterPro" id="IPR036271">
    <property type="entry name" value="Tet_transcr_reg_TetR-rel_C_sf"/>
</dbReference>
<dbReference type="InterPro" id="IPR001647">
    <property type="entry name" value="HTH_TetR"/>
</dbReference>
<dbReference type="GO" id="GO:0003677">
    <property type="term" value="F:DNA binding"/>
    <property type="evidence" value="ECO:0007669"/>
    <property type="project" value="UniProtKB-UniRule"/>
</dbReference>
<dbReference type="AlphaFoldDB" id="A0A225SRP4"/>
<dbReference type="PANTHER" id="PTHR47506">
    <property type="entry name" value="TRANSCRIPTIONAL REGULATORY PROTEIN"/>
    <property type="match status" value="1"/>
</dbReference>
<evidence type="ECO:0000256" key="1">
    <source>
        <dbReference type="ARBA" id="ARBA00023015"/>
    </source>
</evidence>
<comment type="caution">
    <text evidence="6">The sequence shown here is derived from an EMBL/GenBank/DDBJ whole genome shotgun (WGS) entry which is preliminary data.</text>
</comment>
<evidence type="ECO:0000313" key="7">
    <source>
        <dbReference type="Proteomes" id="UP000214747"/>
    </source>
</evidence>
<evidence type="ECO:0000256" key="2">
    <source>
        <dbReference type="ARBA" id="ARBA00023125"/>
    </source>
</evidence>
<dbReference type="SUPFAM" id="SSF46689">
    <property type="entry name" value="Homeodomain-like"/>
    <property type="match status" value="1"/>
</dbReference>
<keyword evidence="2 4" id="KW-0238">DNA-binding</keyword>
<dbReference type="SUPFAM" id="SSF48498">
    <property type="entry name" value="Tetracyclin repressor-like, C-terminal domain"/>
    <property type="match status" value="1"/>
</dbReference>
<dbReference type="PRINTS" id="PR00455">
    <property type="entry name" value="HTHTETR"/>
</dbReference>
<sequence>MTRQRLSREQSREQTRERLLEAAHAVFMQKGYAQASVEDISTAAGYSRGAFYSNFDDKEQLFFELLRREGESIDRGFERILDGGLTDPAALRDALAVQYSALYRDDKCSLLWMEARIIALRDEKFRAQLDTFLEQRYSQITAFVEAYCHLTGTAPAAPPREIAIGLMALCEGVSFSYRCVPHIVDGKTAESVLAWFLKASVAVAAPGDHPLATDVKKAVCKPATARKKIPPVA</sequence>
<keyword evidence="7" id="KW-1185">Reference proteome</keyword>
<dbReference type="EMBL" id="NJGV01000013">
    <property type="protein sequence ID" value="OWY33848.1"/>
    <property type="molecule type" value="Genomic_DNA"/>
</dbReference>
<dbReference type="FunFam" id="1.10.10.60:FF:000141">
    <property type="entry name" value="TetR family transcriptional regulator"/>
    <property type="match status" value="1"/>
</dbReference>
<name>A0A225SRP4_9BURK</name>
<dbReference type="RefSeq" id="WP_088755801.1">
    <property type="nucleotide sequence ID" value="NZ_NJGV01000013.1"/>
</dbReference>
<evidence type="ECO:0000256" key="3">
    <source>
        <dbReference type="ARBA" id="ARBA00023163"/>
    </source>
</evidence>
<keyword evidence="3" id="KW-0804">Transcription</keyword>
<proteinExistence type="predicted"/>
<feature type="DNA-binding region" description="H-T-H motif" evidence="4">
    <location>
        <begin position="36"/>
        <end position="55"/>
    </location>
</feature>
<organism evidence="6 7">
    <name type="scientific">Herbaspirillum aquaticum</name>
    <dbReference type="NCBI Taxonomy" id="568783"/>
    <lineage>
        <taxon>Bacteria</taxon>
        <taxon>Pseudomonadati</taxon>
        <taxon>Pseudomonadota</taxon>
        <taxon>Betaproteobacteria</taxon>
        <taxon>Burkholderiales</taxon>
        <taxon>Oxalobacteraceae</taxon>
        <taxon>Herbaspirillum</taxon>
    </lineage>
</organism>
<protein>
    <submittedName>
        <fullName evidence="6">TetR family transcriptional regulator</fullName>
    </submittedName>
</protein>
<evidence type="ECO:0000256" key="4">
    <source>
        <dbReference type="PROSITE-ProRule" id="PRU00335"/>
    </source>
</evidence>
<dbReference type="Gene3D" id="1.10.357.10">
    <property type="entry name" value="Tetracycline Repressor, domain 2"/>
    <property type="match status" value="1"/>
</dbReference>
<dbReference type="InterPro" id="IPR009057">
    <property type="entry name" value="Homeodomain-like_sf"/>
</dbReference>
<gene>
    <name evidence="6" type="ORF">CEJ45_14530</name>
</gene>
<keyword evidence="1" id="KW-0805">Transcription regulation</keyword>
<dbReference type="PROSITE" id="PS50977">
    <property type="entry name" value="HTH_TETR_2"/>
    <property type="match status" value="1"/>
</dbReference>
<evidence type="ECO:0000259" key="5">
    <source>
        <dbReference type="PROSITE" id="PS50977"/>
    </source>
</evidence>
<dbReference type="Pfam" id="PF00440">
    <property type="entry name" value="TetR_N"/>
    <property type="match status" value="1"/>
</dbReference>
<feature type="domain" description="HTH tetR-type" evidence="5">
    <location>
        <begin position="13"/>
        <end position="73"/>
    </location>
</feature>
<dbReference type="Proteomes" id="UP000214747">
    <property type="component" value="Unassembled WGS sequence"/>
</dbReference>